<dbReference type="EMBL" id="CP021744">
    <property type="protein sequence ID" value="ARZ68888.1"/>
    <property type="molecule type" value="Genomic_DNA"/>
</dbReference>
<reference evidence="13 14" key="1">
    <citation type="submission" date="2017-06" db="EMBL/GenBank/DDBJ databases">
        <title>Streptomyces albireticuli Genome sequencing and assembly.</title>
        <authorList>
            <person name="Wang Y."/>
            <person name="Du B."/>
            <person name="Ding Y."/>
            <person name="Liu H."/>
            <person name="Hou Q."/>
            <person name="Liu K."/>
            <person name="Yao L."/>
            <person name="Wang C."/>
        </authorList>
    </citation>
    <scope>NUCLEOTIDE SEQUENCE [LARGE SCALE GENOMIC DNA]</scope>
    <source>
        <strain evidence="13 14">MDJK11</strain>
    </source>
</reference>
<dbReference type="Pfam" id="PF18267">
    <property type="entry name" value="Rubredoxin_C"/>
    <property type="match status" value="1"/>
</dbReference>
<dbReference type="Gene3D" id="3.50.50.60">
    <property type="entry name" value="FAD/NAD(P)-binding domain"/>
    <property type="match status" value="2"/>
</dbReference>
<dbReference type="KEGG" id="salj:SMD11_3248"/>
<evidence type="ECO:0000256" key="9">
    <source>
        <dbReference type="ARBA" id="ARBA00023004"/>
    </source>
</evidence>
<evidence type="ECO:0000259" key="12">
    <source>
        <dbReference type="Pfam" id="PF18267"/>
    </source>
</evidence>
<dbReference type="SUPFAM" id="SSF51905">
    <property type="entry name" value="FAD/NAD(P)-binding domain"/>
    <property type="match status" value="2"/>
</dbReference>
<dbReference type="InterPro" id="IPR036188">
    <property type="entry name" value="FAD/NAD-bd_sf"/>
</dbReference>
<accession>A0A1Z2L3P3</accession>
<keyword evidence="8" id="KW-0560">Oxidoreductase</keyword>
<keyword evidence="10" id="KW-0411">Iron-sulfur</keyword>
<evidence type="ECO:0000259" key="11">
    <source>
        <dbReference type="Pfam" id="PF07992"/>
    </source>
</evidence>
<dbReference type="Pfam" id="PF07992">
    <property type="entry name" value="Pyr_redox_2"/>
    <property type="match status" value="1"/>
</dbReference>
<evidence type="ECO:0000256" key="8">
    <source>
        <dbReference type="ARBA" id="ARBA00023002"/>
    </source>
</evidence>
<dbReference type="RefSeq" id="WP_087927090.1">
    <property type="nucleotide sequence ID" value="NZ_CP021744.1"/>
</dbReference>
<name>A0A1Z2L3P3_9ACTN</name>
<evidence type="ECO:0000256" key="6">
    <source>
        <dbReference type="ARBA" id="ARBA00022723"/>
    </source>
</evidence>
<evidence type="ECO:0000256" key="7">
    <source>
        <dbReference type="ARBA" id="ARBA00022827"/>
    </source>
</evidence>
<dbReference type="GO" id="GO:0016491">
    <property type="term" value="F:oxidoreductase activity"/>
    <property type="evidence" value="ECO:0007669"/>
    <property type="project" value="UniProtKB-KW"/>
</dbReference>
<comment type="cofactor">
    <cofactor evidence="2">
        <name>FAD</name>
        <dbReference type="ChEBI" id="CHEBI:57692"/>
    </cofactor>
</comment>
<evidence type="ECO:0000256" key="1">
    <source>
        <dbReference type="ARBA" id="ARBA00001929"/>
    </source>
</evidence>
<organism evidence="13 14">
    <name type="scientific">Streptomyces albireticuli</name>
    <dbReference type="NCBI Taxonomy" id="1940"/>
    <lineage>
        <taxon>Bacteria</taxon>
        <taxon>Bacillati</taxon>
        <taxon>Actinomycetota</taxon>
        <taxon>Actinomycetes</taxon>
        <taxon>Kitasatosporales</taxon>
        <taxon>Streptomycetaceae</taxon>
        <taxon>Streptomyces</taxon>
    </lineage>
</organism>
<dbReference type="PANTHER" id="PTHR43809:SF1">
    <property type="entry name" value="NITRITE REDUCTASE (NADH) LARGE SUBUNIT"/>
    <property type="match status" value="1"/>
</dbReference>
<comment type="cofactor">
    <cofactor evidence="1">
        <name>siroheme</name>
        <dbReference type="ChEBI" id="CHEBI:60052"/>
    </cofactor>
</comment>
<dbReference type="InterPro" id="IPR016156">
    <property type="entry name" value="FAD/NAD-linked_Rdtase_dimer_sf"/>
</dbReference>
<evidence type="ECO:0008006" key="15">
    <source>
        <dbReference type="Google" id="ProtNLM"/>
    </source>
</evidence>
<keyword evidence="5" id="KW-0285">Flavoprotein</keyword>
<evidence type="ECO:0000256" key="2">
    <source>
        <dbReference type="ARBA" id="ARBA00001974"/>
    </source>
</evidence>
<keyword evidence="6" id="KW-0479">Metal-binding</keyword>
<comment type="pathway">
    <text evidence="3">Nitrogen metabolism; nitrate reduction (assimilation).</text>
</comment>
<keyword evidence="9" id="KW-0408">Iron</keyword>
<dbReference type="PRINTS" id="PR00368">
    <property type="entry name" value="FADPNR"/>
</dbReference>
<evidence type="ECO:0000256" key="5">
    <source>
        <dbReference type="ARBA" id="ARBA00022630"/>
    </source>
</evidence>
<evidence type="ECO:0000256" key="4">
    <source>
        <dbReference type="ARBA" id="ARBA00022617"/>
    </source>
</evidence>
<dbReference type="FunFam" id="3.50.50.60:FF:000033">
    <property type="entry name" value="Nitrite reductase [NAD(P)H], large subunit"/>
    <property type="match status" value="1"/>
</dbReference>
<evidence type="ECO:0000313" key="13">
    <source>
        <dbReference type="EMBL" id="ARZ68888.1"/>
    </source>
</evidence>
<proteinExistence type="predicted"/>
<dbReference type="Gene3D" id="3.30.390.30">
    <property type="match status" value="1"/>
</dbReference>
<dbReference type="InterPro" id="IPR023753">
    <property type="entry name" value="FAD/NAD-binding_dom"/>
</dbReference>
<gene>
    <name evidence="13" type="ORF">SMD11_3248</name>
</gene>
<dbReference type="PANTHER" id="PTHR43809">
    <property type="entry name" value="NITRITE REDUCTASE (NADH) LARGE SUBUNIT"/>
    <property type="match status" value="1"/>
</dbReference>
<keyword evidence="4" id="KW-0349">Heme</keyword>
<evidence type="ECO:0000256" key="10">
    <source>
        <dbReference type="ARBA" id="ARBA00023014"/>
    </source>
</evidence>
<dbReference type="InterPro" id="IPR041575">
    <property type="entry name" value="Rubredoxin_C"/>
</dbReference>
<feature type="domain" description="NADH-rubredoxin oxidoreductase C-terminal" evidence="12">
    <location>
        <begin position="329"/>
        <end position="398"/>
    </location>
</feature>
<dbReference type="Proteomes" id="UP000195755">
    <property type="component" value="Chromosome"/>
</dbReference>
<protein>
    <recommendedName>
        <fullName evidence="15">Nitrite reductase</fullName>
    </recommendedName>
</protein>
<dbReference type="InterPro" id="IPR052034">
    <property type="entry name" value="NasD-like"/>
</dbReference>
<dbReference type="AlphaFoldDB" id="A0A1Z2L3P3"/>
<dbReference type="GO" id="GO:0051536">
    <property type="term" value="F:iron-sulfur cluster binding"/>
    <property type="evidence" value="ECO:0007669"/>
    <property type="project" value="UniProtKB-KW"/>
</dbReference>
<feature type="domain" description="FAD/NAD(P)-binding" evidence="11">
    <location>
        <begin position="5"/>
        <end position="288"/>
    </location>
</feature>
<evidence type="ECO:0000256" key="3">
    <source>
        <dbReference type="ARBA" id="ARBA00005096"/>
    </source>
</evidence>
<keyword evidence="7" id="KW-0274">FAD</keyword>
<dbReference type="GO" id="GO:0046872">
    <property type="term" value="F:metal ion binding"/>
    <property type="evidence" value="ECO:0007669"/>
    <property type="project" value="UniProtKB-KW"/>
</dbReference>
<dbReference type="OrthoDB" id="9768666at2"/>
<sequence length="412" mass="43025">MTRTLVIAGHGMIGHRVATDVLAGDTAGEWRVTVLAEESRPAYNRVALSTYLGGRAASALTLARPGFLDDPRLDLRLSTPVTAIDRGSRTVKTADGTVVPYDALVLATGSRPFVPPVPGHDLPGCFVYRTLDDLDAIRAAAEGSEGRPGVVIGGGLLGLEAAGALRKLGMKVHVVETAPRLMAVQLDQGGGDILARMIRDMGVEVRCSAVTEAVEAGPDGSVAGVRLADGTLVETDLVVFSAGIRPRDELADQAGLRRAERGGFLVDNRLRTEDDRIWAVGECAAVEGRCYGLATPGYQMAKVVVEQLLATGGTTDDAAGSVFDGADMSTKLKLLGVDVASIGDAHATTPGAIEYVEADPAAGTYAKLVLAEDGRTLLGGVLAGDAKPYPLLRSLLNRELPAPVDQMLTWKP</sequence>
<evidence type="ECO:0000313" key="14">
    <source>
        <dbReference type="Proteomes" id="UP000195755"/>
    </source>
</evidence>